<dbReference type="Pfam" id="PF05269">
    <property type="entry name" value="Phage_CII"/>
    <property type="match status" value="1"/>
</dbReference>
<reference evidence="1 2" key="1">
    <citation type="submission" date="2017-08" db="EMBL/GenBank/DDBJ databases">
        <title>Draft genome sequence of pheromone producing symbiont Morganella morganii, of the female New Zealand grass grub Costelytra giveni.</title>
        <authorList>
            <person name="Laugraud A."/>
            <person name="Young S.D."/>
            <person name="Hurst M.H."/>
        </authorList>
    </citation>
    <scope>NUCLEOTIDE SEQUENCE [LARGE SCALE GENOMIC DNA]</scope>
    <source>
        <strain evidence="1 2">MMsCG</strain>
    </source>
</reference>
<dbReference type="SUPFAM" id="SSF47413">
    <property type="entry name" value="lambda repressor-like DNA-binding domains"/>
    <property type="match status" value="1"/>
</dbReference>
<dbReference type="RefSeq" id="WP_049246398.1">
    <property type="nucleotide sequence ID" value="NZ_CAXOSG010000001.1"/>
</dbReference>
<dbReference type="InterPro" id="IPR010982">
    <property type="entry name" value="Lambda_DNA-bd_dom_sf"/>
</dbReference>
<dbReference type="GO" id="GO:0006355">
    <property type="term" value="P:regulation of DNA-templated transcription"/>
    <property type="evidence" value="ECO:0007669"/>
    <property type="project" value="InterPro"/>
</dbReference>
<dbReference type="Gene3D" id="1.10.260.40">
    <property type="entry name" value="lambda repressor-like DNA-binding domains"/>
    <property type="match status" value="1"/>
</dbReference>
<protein>
    <submittedName>
        <fullName evidence="1">Transcriptional regulator</fullName>
    </submittedName>
</protein>
<comment type="caution">
    <text evidence="1">The sequence shown here is derived from an EMBL/GenBank/DDBJ whole genome shotgun (WGS) entry which is preliminary data.</text>
</comment>
<evidence type="ECO:0000313" key="2">
    <source>
        <dbReference type="Proteomes" id="UP000286908"/>
    </source>
</evidence>
<dbReference type="InterPro" id="IPR007933">
    <property type="entry name" value="Transcrpt_activ_CII"/>
</dbReference>
<dbReference type="Proteomes" id="UP000286908">
    <property type="component" value="Unassembled WGS sequence"/>
</dbReference>
<evidence type="ECO:0000313" key="1">
    <source>
        <dbReference type="EMBL" id="RUT64273.1"/>
    </source>
</evidence>
<accession>A0A433ZQ72</accession>
<dbReference type="AlphaFoldDB" id="A0A433ZQ72"/>
<organism evidence="1 2">
    <name type="scientific">Morganella morganii</name>
    <name type="common">Proteus morganii</name>
    <dbReference type="NCBI Taxonomy" id="582"/>
    <lineage>
        <taxon>Bacteria</taxon>
        <taxon>Pseudomonadati</taxon>
        <taxon>Pseudomonadota</taxon>
        <taxon>Gammaproteobacteria</taxon>
        <taxon>Enterobacterales</taxon>
        <taxon>Morganellaceae</taxon>
        <taxon>Morganella</taxon>
    </lineage>
</organism>
<dbReference type="GO" id="GO:0003677">
    <property type="term" value="F:DNA binding"/>
    <property type="evidence" value="ECO:0007669"/>
    <property type="project" value="InterPro"/>
</dbReference>
<proteinExistence type="predicted"/>
<dbReference type="EMBL" id="NRQY01000003">
    <property type="protein sequence ID" value="RUT64273.1"/>
    <property type="molecule type" value="Genomic_DNA"/>
</dbReference>
<name>A0A433ZQ72_MORMO</name>
<sequence length="114" mass="12971">MELSNERKFREIETKILKGIHSTGAREIAHRTGIHESQISRWQSPQHKENLSFIQRCARLLAAIEYEGGEDMVVLQGDEARALIQMLGHIRTPKRKAPAVTEAKSQINLVLDED</sequence>
<gene>
    <name evidence="1" type="ORF">CKG00_18090</name>
</gene>
<dbReference type="OrthoDB" id="6458047at2"/>